<evidence type="ECO:0000259" key="6">
    <source>
        <dbReference type="PROSITE" id="PS51083"/>
    </source>
</evidence>
<protein>
    <recommendedName>
        <fullName evidence="6">HIT-type domain-containing protein</fullName>
    </recommendedName>
</protein>
<reference evidence="7" key="1">
    <citation type="journal article" date="2021" name="IMA Fungus">
        <title>Genomic characterization of three marine fungi, including Emericellopsis atlantica sp. nov. with signatures of a generalist lifestyle and marine biomass degradation.</title>
        <authorList>
            <person name="Hagestad O.C."/>
            <person name="Hou L."/>
            <person name="Andersen J.H."/>
            <person name="Hansen E.H."/>
            <person name="Altermark B."/>
            <person name="Li C."/>
            <person name="Kuhnert E."/>
            <person name="Cox R.J."/>
            <person name="Crous P.W."/>
            <person name="Spatafora J.W."/>
            <person name="Lail K."/>
            <person name="Amirebrahimi M."/>
            <person name="Lipzen A."/>
            <person name="Pangilinan J."/>
            <person name="Andreopoulos W."/>
            <person name="Hayes R.D."/>
            <person name="Ng V."/>
            <person name="Grigoriev I.V."/>
            <person name="Jackson S.A."/>
            <person name="Sutton T.D.S."/>
            <person name="Dobson A.D.W."/>
            <person name="Rama T."/>
        </authorList>
    </citation>
    <scope>NUCLEOTIDE SEQUENCE</scope>
    <source>
        <strain evidence="7">TRa018bII</strain>
    </source>
</reference>
<dbReference type="InterPro" id="IPR051639">
    <property type="entry name" value="BCD1"/>
</dbReference>
<evidence type="ECO:0000256" key="5">
    <source>
        <dbReference type="SAM" id="MobiDB-lite"/>
    </source>
</evidence>
<evidence type="ECO:0000313" key="8">
    <source>
        <dbReference type="Proteomes" id="UP000824998"/>
    </source>
</evidence>
<feature type="region of interest" description="Disordered" evidence="5">
    <location>
        <begin position="159"/>
        <end position="189"/>
    </location>
</feature>
<feature type="region of interest" description="Disordered" evidence="5">
    <location>
        <begin position="1"/>
        <end position="49"/>
    </location>
</feature>
<evidence type="ECO:0000256" key="2">
    <source>
        <dbReference type="ARBA" id="ARBA00022771"/>
    </source>
</evidence>
<gene>
    <name evidence="7" type="ORF">BJ875DRAFT_387012</name>
</gene>
<dbReference type="AlphaFoldDB" id="A0A9P8C0P1"/>
<dbReference type="GO" id="GO:0000463">
    <property type="term" value="P:maturation of LSU-rRNA from tricistronic rRNA transcript (SSU-rRNA, 5.8S rRNA, LSU-rRNA)"/>
    <property type="evidence" value="ECO:0007669"/>
    <property type="project" value="TreeGrafter"/>
</dbReference>
<dbReference type="SUPFAM" id="SSF144232">
    <property type="entry name" value="HIT/MYND zinc finger-like"/>
    <property type="match status" value="1"/>
</dbReference>
<name>A0A9P8C0P1_9HELO</name>
<keyword evidence="3" id="KW-0862">Zinc</keyword>
<dbReference type="CDD" id="cd23024">
    <property type="entry name" value="zf-HIT_ZNHIT2-3"/>
    <property type="match status" value="1"/>
</dbReference>
<dbReference type="GO" id="GO:0000492">
    <property type="term" value="P:box C/D snoRNP assembly"/>
    <property type="evidence" value="ECO:0007669"/>
    <property type="project" value="TreeGrafter"/>
</dbReference>
<dbReference type="PANTHER" id="PTHR13483:SF11">
    <property type="entry name" value="ZINC FINGER HIT DOMAIN-CONTAINING PROTEIN 3"/>
    <property type="match status" value="1"/>
</dbReference>
<dbReference type="GO" id="GO:0008270">
    <property type="term" value="F:zinc ion binding"/>
    <property type="evidence" value="ECO:0007669"/>
    <property type="project" value="UniProtKB-UniRule"/>
</dbReference>
<evidence type="ECO:0000256" key="3">
    <source>
        <dbReference type="ARBA" id="ARBA00022833"/>
    </source>
</evidence>
<dbReference type="OrthoDB" id="18412at2759"/>
<dbReference type="Proteomes" id="UP000824998">
    <property type="component" value="Unassembled WGS sequence"/>
</dbReference>
<feature type="compositionally biased region" description="Basic and acidic residues" evidence="5">
    <location>
        <begin position="169"/>
        <end position="179"/>
    </location>
</feature>
<keyword evidence="2 4" id="KW-0863">Zinc-finger</keyword>
<evidence type="ECO:0000313" key="7">
    <source>
        <dbReference type="EMBL" id="KAG9229603.1"/>
    </source>
</evidence>
<dbReference type="GO" id="GO:0070761">
    <property type="term" value="C:pre-snoRNP complex"/>
    <property type="evidence" value="ECO:0007669"/>
    <property type="project" value="TreeGrafter"/>
</dbReference>
<dbReference type="PROSITE" id="PS51083">
    <property type="entry name" value="ZF_HIT"/>
    <property type="match status" value="1"/>
</dbReference>
<dbReference type="InterPro" id="IPR007529">
    <property type="entry name" value="Znf_HIT"/>
</dbReference>
<dbReference type="Pfam" id="PF04438">
    <property type="entry name" value="zf-HIT"/>
    <property type="match status" value="1"/>
</dbReference>
<dbReference type="GO" id="GO:0005634">
    <property type="term" value="C:nucleus"/>
    <property type="evidence" value="ECO:0007669"/>
    <property type="project" value="TreeGrafter"/>
</dbReference>
<dbReference type="Gene3D" id="3.30.60.190">
    <property type="match status" value="1"/>
</dbReference>
<keyword evidence="1" id="KW-0479">Metal-binding</keyword>
<dbReference type="EMBL" id="MU251749">
    <property type="protein sequence ID" value="KAG9229603.1"/>
    <property type="molecule type" value="Genomic_DNA"/>
</dbReference>
<sequence>MESQEGASPDPDLPSTNEVHEEAEQQGEGPDSSVTNASEAVEATIPPSLETTLEQPKMCGVCEAEESKYKCSACYLPYCSIPCVKIHKVNHPISETPPSPPVDKDEAPVSNPIPPRPGTVSATGYKGPFAALDDSQELKLLFEKYPSLSAQLNTINTATLPPVAGDTEFPQRDPRKNGKSEPWTTDRGLQKGIEAMNRARADGSKDGQAVREYYRLVLRILSGEGTVGAAEVIQQEIEDENLRIISGLLERENG</sequence>
<evidence type="ECO:0000256" key="4">
    <source>
        <dbReference type="PROSITE-ProRule" id="PRU00453"/>
    </source>
</evidence>
<dbReference type="GO" id="GO:0048254">
    <property type="term" value="P:snoRNA localization"/>
    <property type="evidence" value="ECO:0007669"/>
    <property type="project" value="TreeGrafter"/>
</dbReference>
<accession>A0A9P8C0P1</accession>
<dbReference type="PANTHER" id="PTHR13483">
    <property type="entry name" value="BOX C_D SNORNA PROTEIN 1-RELATED"/>
    <property type="match status" value="1"/>
</dbReference>
<evidence type="ECO:0000256" key="1">
    <source>
        <dbReference type="ARBA" id="ARBA00022723"/>
    </source>
</evidence>
<comment type="caution">
    <text evidence="7">The sequence shown here is derived from an EMBL/GenBank/DDBJ whole genome shotgun (WGS) entry which is preliminary data.</text>
</comment>
<keyword evidence="8" id="KW-1185">Reference proteome</keyword>
<organism evidence="7 8">
    <name type="scientific">Amylocarpus encephaloides</name>
    <dbReference type="NCBI Taxonomy" id="45428"/>
    <lineage>
        <taxon>Eukaryota</taxon>
        <taxon>Fungi</taxon>
        <taxon>Dikarya</taxon>
        <taxon>Ascomycota</taxon>
        <taxon>Pezizomycotina</taxon>
        <taxon>Leotiomycetes</taxon>
        <taxon>Helotiales</taxon>
        <taxon>Helotiales incertae sedis</taxon>
        <taxon>Amylocarpus</taxon>
    </lineage>
</organism>
<feature type="domain" description="HIT-type" evidence="6">
    <location>
        <begin position="59"/>
        <end position="93"/>
    </location>
</feature>
<proteinExistence type="predicted"/>